<dbReference type="Proteomes" id="UP001528920">
    <property type="component" value="Unassembled WGS sequence"/>
</dbReference>
<evidence type="ECO:0000313" key="2">
    <source>
        <dbReference type="Proteomes" id="UP001528920"/>
    </source>
</evidence>
<dbReference type="RefSeq" id="WP_275110458.1">
    <property type="nucleotide sequence ID" value="NZ_JAKJSC010000002.1"/>
</dbReference>
<sequence length="109" mass="12430">MRRYVYNVDKKSADATTTSNEVVTFDDHDRLLAVAWVGDHGKNYEVAIKTHDGRTPIVDQVSVDYYKMGAGREEMILNQNIQNNQIRLETSFETGADVKGQFIFTVEKN</sequence>
<organism evidence="1 2">
    <name type="scientific">Paralabilibaculum antarcticum</name>
    <dbReference type="NCBI Taxonomy" id="2912572"/>
    <lineage>
        <taxon>Bacteria</taxon>
        <taxon>Pseudomonadati</taxon>
        <taxon>Bacteroidota</taxon>
        <taxon>Bacteroidia</taxon>
        <taxon>Marinilabiliales</taxon>
        <taxon>Marinifilaceae</taxon>
        <taxon>Paralabilibaculum</taxon>
    </lineage>
</organism>
<protein>
    <submittedName>
        <fullName evidence="1">Uncharacterized protein</fullName>
    </submittedName>
</protein>
<name>A0ABT5VXV8_9BACT</name>
<dbReference type="EMBL" id="JAKJSC010000002">
    <property type="protein sequence ID" value="MDE5419129.1"/>
    <property type="molecule type" value="Genomic_DNA"/>
</dbReference>
<comment type="caution">
    <text evidence="1">The sequence shown here is derived from an EMBL/GenBank/DDBJ whole genome shotgun (WGS) entry which is preliminary data.</text>
</comment>
<accession>A0ABT5VXV8</accession>
<evidence type="ECO:0000313" key="1">
    <source>
        <dbReference type="EMBL" id="MDE5419129.1"/>
    </source>
</evidence>
<gene>
    <name evidence="1" type="ORF">L3049_14105</name>
</gene>
<keyword evidence="2" id="KW-1185">Reference proteome</keyword>
<proteinExistence type="predicted"/>
<reference evidence="1 2" key="1">
    <citation type="submission" date="2022-01" db="EMBL/GenBank/DDBJ databases">
        <title>Labilibaculum sp. nov, a marine bacterium isolated from Antarctica.</title>
        <authorList>
            <person name="Dai W."/>
        </authorList>
    </citation>
    <scope>NUCLEOTIDE SEQUENCE [LARGE SCALE GENOMIC DNA]</scope>
    <source>
        <strain evidence="1 2">DW002</strain>
    </source>
</reference>